<evidence type="ECO:0000313" key="2">
    <source>
        <dbReference type="EMBL" id="JAS88102.1"/>
    </source>
</evidence>
<reference evidence="3" key="1">
    <citation type="submission" date="2015-11" db="EMBL/GenBank/DDBJ databases">
        <title>De novo transcriptome assembly of four potential Pierce s Disease insect vectors from Arizona vineyards.</title>
        <authorList>
            <person name="Tassone E.E."/>
        </authorList>
    </citation>
    <scope>NUCLEOTIDE SEQUENCE</scope>
</reference>
<protein>
    <recommendedName>
        <fullName evidence="4">E3 ubiquitin-protein ligase</fullName>
    </recommendedName>
</protein>
<proteinExistence type="predicted"/>
<dbReference type="EMBL" id="GECU01017989">
    <property type="protein sequence ID" value="JAS89717.1"/>
    <property type="molecule type" value="Transcribed_RNA"/>
</dbReference>
<organism evidence="3">
    <name type="scientific">Homalodisca liturata</name>
    <dbReference type="NCBI Taxonomy" id="320908"/>
    <lineage>
        <taxon>Eukaryota</taxon>
        <taxon>Metazoa</taxon>
        <taxon>Ecdysozoa</taxon>
        <taxon>Arthropoda</taxon>
        <taxon>Hexapoda</taxon>
        <taxon>Insecta</taxon>
        <taxon>Pterygota</taxon>
        <taxon>Neoptera</taxon>
        <taxon>Paraneoptera</taxon>
        <taxon>Hemiptera</taxon>
        <taxon>Auchenorrhyncha</taxon>
        <taxon>Membracoidea</taxon>
        <taxon>Cicadellidae</taxon>
        <taxon>Cicadellinae</taxon>
        <taxon>Proconiini</taxon>
        <taxon>Homalodisca</taxon>
    </lineage>
</organism>
<feature type="compositionally biased region" description="Basic and acidic residues" evidence="1">
    <location>
        <begin position="38"/>
        <end position="80"/>
    </location>
</feature>
<gene>
    <name evidence="3" type="ORF">g.40843</name>
    <name evidence="2" type="ORF">g.40845</name>
</gene>
<evidence type="ECO:0000313" key="3">
    <source>
        <dbReference type="EMBL" id="JAS89717.1"/>
    </source>
</evidence>
<feature type="region of interest" description="Disordered" evidence="1">
    <location>
        <begin position="1"/>
        <end position="108"/>
    </location>
</feature>
<accession>A0A1B6IS51</accession>
<dbReference type="EMBL" id="GECU01019604">
    <property type="protein sequence ID" value="JAS88102.1"/>
    <property type="molecule type" value="Transcribed_RNA"/>
</dbReference>
<sequence length="584" mass="66552">MSFMDHHLLNSSRDQQRNNSGTYGLGRQQKQFNSAYRKQSDKEYQDHQKWQQRSYERDSRRSRSPSRDRNPSPSRPKIDLRNQLNQSKIRMDNVQSRNSTEKPKHLGIKQENIGKISVVSQSKLMKKNDHVQSSESNQSNRVLSMQNNQVIVSVNNSPGDRSVSLTQNRTTTILSNPSTQTPTQQLSNSIQADIAQNIKPQQNGVPDKLHKTNLNGPNDSIKNFPVAHRSPTEHQKNVKKLTLNGLDFSTGNKSHDVSLDQPSSSTDHPSAAVMGSPHSMSSVSTVNVNQAKTVATDRRVSTQEINDGEGQGMSKEDQSVVEVLKCSNCRIWIHHEHVHNCNCKRLCEACATGSSVCDLCQTPFSQDFSISRLYKELSAVISHPCRYKDCRHIVKPRDSHEENCNFKPILCHVCKLNVAVALLTQHFVSKHPDQRLLKEMNKNVKLSEFNNESNHRPKVLCFVKDRMIWISLNKFEDSESQASFMIHTMLDGENAPNVTVKFDFQFKSYSCTREVKMLNNVEYLDVPFDVLRDWIDNKCSLDVSINIKQKRKKCTMNNTQKVKRGCDGEASQQTNVHRILERPS</sequence>
<feature type="compositionally biased region" description="Polar residues" evidence="1">
    <location>
        <begin position="82"/>
        <end position="98"/>
    </location>
</feature>
<feature type="compositionally biased region" description="Polar residues" evidence="1">
    <location>
        <begin position="9"/>
        <end position="37"/>
    </location>
</feature>
<dbReference type="AlphaFoldDB" id="A0A1B6IS51"/>
<feature type="region of interest" description="Disordered" evidence="1">
    <location>
        <begin position="245"/>
        <end position="282"/>
    </location>
</feature>
<evidence type="ECO:0000256" key="1">
    <source>
        <dbReference type="SAM" id="MobiDB-lite"/>
    </source>
</evidence>
<name>A0A1B6IS51_9HEMI</name>
<evidence type="ECO:0008006" key="4">
    <source>
        <dbReference type="Google" id="ProtNLM"/>
    </source>
</evidence>